<reference evidence="1 2" key="1">
    <citation type="submission" date="2021-01" db="EMBL/GenBank/DDBJ databases">
        <title>Paenibacillus sp.nov. isolated from the rhizosphere soil of tomato plant.</title>
        <authorList>
            <person name="Thin K.K."/>
            <person name="Zhang X."/>
            <person name="He S."/>
        </authorList>
    </citation>
    <scope>NUCLEOTIDE SEQUENCE [LARGE SCALE GENOMIC DNA]</scope>
    <source>
        <strain evidence="1 2">DXFW5</strain>
    </source>
</reference>
<proteinExistence type="predicted"/>
<organism evidence="1 2">
    <name type="scientific">Paenibacillus rhizolycopersici</name>
    <dbReference type="NCBI Taxonomy" id="2780073"/>
    <lineage>
        <taxon>Bacteria</taxon>
        <taxon>Bacillati</taxon>
        <taxon>Bacillota</taxon>
        <taxon>Bacilli</taxon>
        <taxon>Bacillales</taxon>
        <taxon>Paenibacillaceae</taxon>
        <taxon>Paenibacillus</taxon>
    </lineage>
</organism>
<comment type="caution">
    <text evidence="1">The sequence shown here is derived from an EMBL/GenBank/DDBJ whole genome shotgun (WGS) entry which is preliminary data.</text>
</comment>
<keyword evidence="2" id="KW-1185">Reference proteome</keyword>
<dbReference type="InterPro" id="IPR020483">
    <property type="entry name" value="Uncharacterised_YgbA"/>
</dbReference>
<gene>
    <name evidence="1" type="ORF">IM700_020315</name>
</gene>
<dbReference type="EMBL" id="JADCNN020000026">
    <property type="protein sequence ID" value="MBM6998017.1"/>
    <property type="molecule type" value="Genomic_DNA"/>
</dbReference>
<dbReference type="NCBIfam" id="NF007714">
    <property type="entry name" value="PRK10410.1-2"/>
    <property type="match status" value="1"/>
</dbReference>
<sequence>MATNASGPRIRREKTTVALMMALYCRKMHGANGQADLRQPRAALVEATSLCAECAELHRYAEQRLDRCRFGEGKTTCLACPVHCYAAIQREQIRRVMAFAGPRMLWHHPILAVRHLLDGQKKAISQECQNSATTKKR</sequence>
<evidence type="ECO:0000313" key="2">
    <source>
        <dbReference type="Proteomes" id="UP001516620"/>
    </source>
</evidence>
<dbReference type="RefSeq" id="WP_193417045.1">
    <property type="nucleotide sequence ID" value="NZ_JADCNN020000026.1"/>
</dbReference>
<evidence type="ECO:0000313" key="1">
    <source>
        <dbReference type="EMBL" id="MBM6998017.1"/>
    </source>
</evidence>
<name>A0ABS2H9E1_9BACL</name>
<protein>
    <submittedName>
        <fullName evidence="1">Nitrous oxide-stimulated promoter family protein</fullName>
    </submittedName>
</protein>
<dbReference type="Proteomes" id="UP001516620">
    <property type="component" value="Unassembled WGS sequence"/>
</dbReference>
<dbReference type="Pfam" id="PF11756">
    <property type="entry name" value="YgbA_NO"/>
    <property type="match status" value="1"/>
</dbReference>
<accession>A0ABS2H9E1</accession>